<feature type="signal peptide" evidence="2">
    <location>
        <begin position="1"/>
        <end position="17"/>
    </location>
</feature>
<name>A0A8J5XP49_DIALT</name>
<sequence length="478" mass="51487">MWRASAASLLALARAAAQPAPLQRAPLLLGALRREASGAARAPRAARAAARAGRSRARPAASALQRAAASRVSPAQRALHHELLRAPLTVTQVLRLIATRSDSFTPLHEVSALARLARETEGMAGLNHAALEDHEAVQTLLARMKRSLLSNAYDARALSHSAYAFARLGFGAHKRSGQVWRLLAERTEQHASALDAHSISCSTWAFAIGNLAGARAQILAEVFRELASAAERRAADFTPQGLSNVAWALSLADDVRPYTRALVALARRSLESVPEKRDTKLNATRVAHSIASALLTTSLALPAHPTDEVSACVRPLLARARARYEATRVNQRIVSSRSHLDLSATLARAGWAHECEVHIEGGLLILDMACTRTRVAVEFDGPGHYARARARARARAAGGGDDADGWTPEDGVAEAYDVRTRWKSRVLSALGWAVFRVGWREWGALDNDEGAKRAYGAALVARMRASNVMFEEATSVPN</sequence>
<dbReference type="Proteomes" id="UP000751190">
    <property type="component" value="Unassembled WGS sequence"/>
</dbReference>
<evidence type="ECO:0000259" key="3">
    <source>
        <dbReference type="Pfam" id="PF08373"/>
    </source>
</evidence>
<proteinExistence type="predicted"/>
<feature type="chain" id="PRO_5035201955" description="RAP domain-containing protein" evidence="2">
    <location>
        <begin position="18"/>
        <end position="478"/>
    </location>
</feature>
<feature type="region of interest" description="Disordered" evidence="1">
    <location>
        <begin position="40"/>
        <end position="60"/>
    </location>
</feature>
<keyword evidence="2" id="KW-0732">Signal</keyword>
<evidence type="ECO:0000256" key="1">
    <source>
        <dbReference type="SAM" id="MobiDB-lite"/>
    </source>
</evidence>
<evidence type="ECO:0000313" key="5">
    <source>
        <dbReference type="Proteomes" id="UP000751190"/>
    </source>
</evidence>
<evidence type="ECO:0000313" key="4">
    <source>
        <dbReference type="EMBL" id="KAG8462850.1"/>
    </source>
</evidence>
<dbReference type="OrthoDB" id="2019031at2759"/>
<accession>A0A8J5XP49</accession>
<reference evidence="4" key="1">
    <citation type="submission" date="2021-05" db="EMBL/GenBank/DDBJ databases">
        <title>The genome of the haptophyte Pavlova lutheri (Diacronema luteri, Pavlovales) - a model for lipid biosynthesis in eukaryotic algae.</title>
        <authorList>
            <person name="Hulatt C.J."/>
            <person name="Posewitz M.C."/>
        </authorList>
    </citation>
    <scope>NUCLEOTIDE SEQUENCE</scope>
    <source>
        <strain evidence="4">NIVA-4/92</strain>
    </source>
</reference>
<dbReference type="AlphaFoldDB" id="A0A8J5XP49"/>
<protein>
    <recommendedName>
        <fullName evidence="3">RAP domain-containing protein</fullName>
    </recommendedName>
</protein>
<keyword evidence="5" id="KW-1185">Reference proteome</keyword>
<organism evidence="4 5">
    <name type="scientific">Diacronema lutheri</name>
    <name type="common">Unicellular marine alga</name>
    <name type="synonym">Monochrysis lutheri</name>
    <dbReference type="NCBI Taxonomy" id="2081491"/>
    <lineage>
        <taxon>Eukaryota</taxon>
        <taxon>Haptista</taxon>
        <taxon>Haptophyta</taxon>
        <taxon>Pavlovophyceae</taxon>
        <taxon>Pavlovales</taxon>
        <taxon>Pavlovaceae</taxon>
        <taxon>Diacronema</taxon>
    </lineage>
</organism>
<dbReference type="EMBL" id="JAGTXO010000018">
    <property type="protein sequence ID" value="KAG8462850.1"/>
    <property type="molecule type" value="Genomic_DNA"/>
</dbReference>
<feature type="domain" description="RAP" evidence="3">
    <location>
        <begin position="377"/>
        <end position="452"/>
    </location>
</feature>
<evidence type="ECO:0000256" key="2">
    <source>
        <dbReference type="SAM" id="SignalP"/>
    </source>
</evidence>
<comment type="caution">
    <text evidence="4">The sequence shown here is derived from an EMBL/GenBank/DDBJ whole genome shotgun (WGS) entry which is preliminary data.</text>
</comment>
<dbReference type="InterPro" id="IPR013584">
    <property type="entry name" value="RAP"/>
</dbReference>
<dbReference type="Pfam" id="PF08373">
    <property type="entry name" value="RAP"/>
    <property type="match status" value="1"/>
</dbReference>
<gene>
    <name evidence="4" type="ORF">KFE25_001623</name>
</gene>